<dbReference type="EMBL" id="AP021861">
    <property type="protein sequence ID" value="BBO35507.1"/>
    <property type="molecule type" value="Genomic_DNA"/>
</dbReference>
<evidence type="ECO:0000313" key="2">
    <source>
        <dbReference type="EMBL" id="BBO35507.1"/>
    </source>
</evidence>
<dbReference type="InterPro" id="IPR006120">
    <property type="entry name" value="Resolvase_HTH_dom"/>
</dbReference>
<gene>
    <name evidence="2" type="ORF">PLANPX_5119</name>
</gene>
<accession>A0A5K7XHP7</accession>
<proteinExistence type="predicted"/>
<feature type="domain" description="Resolvase HTH" evidence="1">
    <location>
        <begin position="7"/>
        <end position="35"/>
    </location>
</feature>
<dbReference type="Gene3D" id="1.10.260.40">
    <property type="entry name" value="lambda repressor-like DNA-binding domains"/>
    <property type="match status" value="1"/>
</dbReference>
<dbReference type="GO" id="GO:0000150">
    <property type="term" value="F:DNA strand exchange activity"/>
    <property type="evidence" value="ECO:0007669"/>
    <property type="project" value="InterPro"/>
</dbReference>
<keyword evidence="3" id="KW-1185">Reference proteome</keyword>
<dbReference type="RefSeq" id="WP_152100874.1">
    <property type="nucleotide sequence ID" value="NZ_AP021861.1"/>
</dbReference>
<reference evidence="3" key="1">
    <citation type="submission" date="2019-10" db="EMBL/GenBank/DDBJ databases">
        <title>Lacipirellula parvula gen. nov., sp. nov., representing a lineage of planctomycetes widespread in freshwater anoxic habitats, and description of the family Lacipirellulaceae.</title>
        <authorList>
            <person name="Dedysh S.N."/>
            <person name="Kulichevskaya I.S."/>
            <person name="Beletsky A.V."/>
            <person name="Rakitin A.L."/>
            <person name="Mardanov A.V."/>
            <person name="Ivanova A.A."/>
            <person name="Saltykova V.X."/>
            <person name="Rijpstra W.I.C."/>
            <person name="Sinninghe Damste J.S."/>
            <person name="Ravin N.V."/>
        </authorList>
    </citation>
    <scope>NUCLEOTIDE SEQUENCE [LARGE SCALE GENOMIC DNA]</scope>
    <source>
        <strain evidence="3">PX69</strain>
    </source>
</reference>
<dbReference type="SUPFAM" id="SSF47413">
    <property type="entry name" value="lambda repressor-like DNA-binding domains"/>
    <property type="match status" value="1"/>
</dbReference>
<sequence>MLPTVLILEIRRLLDAGGMSHRAIARKVGVSRTTVAEMARGRRGDFGRGPEERRAPIRHATSIPVRCPTCGGLVYAPCRLCEVREHQARILQFRRELLEPPRGPRRAA</sequence>
<name>A0A5K7XHP7_9BACT</name>
<evidence type="ECO:0000259" key="1">
    <source>
        <dbReference type="Pfam" id="PF02796"/>
    </source>
</evidence>
<dbReference type="Proteomes" id="UP000326837">
    <property type="component" value="Chromosome"/>
</dbReference>
<protein>
    <recommendedName>
        <fullName evidence="1">Resolvase HTH domain-containing protein</fullName>
    </recommendedName>
</protein>
<dbReference type="GO" id="GO:0003677">
    <property type="term" value="F:DNA binding"/>
    <property type="evidence" value="ECO:0007669"/>
    <property type="project" value="InterPro"/>
</dbReference>
<dbReference type="Pfam" id="PF02796">
    <property type="entry name" value="HTH_7"/>
    <property type="match status" value="1"/>
</dbReference>
<evidence type="ECO:0000313" key="3">
    <source>
        <dbReference type="Proteomes" id="UP000326837"/>
    </source>
</evidence>
<dbReference type="KEGG" id="lpav:PLANPX_5119"/>
<dbReference type="InterPro" id="IPR010982">
    <property type="entry name" value="Lambda_DNA-bd_dom_sf"/>
</dbReference>
<dbReference type="AlphaFoldDB" id="A0A5K7XHP7"/>
<organism evidence="2 3">
    <name type="scientific">Lacipirellula parvula</name>
    <dbReference type="NCBI Taxonomy" id="2650471"/>
    <lineage>
        <taxon>Bacteria</taxon>
        <taxon>Pseudomonadati</taxon>
        <taxon>Planctomycetota</taxon>
        <taxon>Planctomycetia</taxon>
        <taxon>Pirellulales</taxon>
        <taxon>Lacipirellulaceae</taxon>
        <taxon>Lacipirellula</taxon>
    </lineage>
</organism>